<keyword evidence="2" id="KW-1185">Reference proteome</keyword>
<reference evidence="1 2" key="1">
    <citation type="journal article" date="2023" name="Plant Dis.">
        <title>First Report of Diplodia intermedia Causing Canker and Dieback Diseases on Apple Trees in Canada.</title>
        <authorList>
            <person name="Ellouze W."/>
            <person name="Ilyukhin E."/>
            <person name="Sulman M."/>
            <person name="Ali S."/>
        </authorList>
    </citation>
    <scope>NUCLEOTIDE SEQUENCE [LARGE SCALE GENOMIC DNA]</scope>
    <source>
        <strain evidence="1 2">M45-28</strain>
    </source>
</reference>
<dbReference type="Proteomes" id="UP001521184">
    <property type="component" value="Unassembled WGS sequence"/>
</dbReference>
<accession>A0ABR3TE12</accession>
<gene>
    <name evidence="1" type="ORF">SLS58_009204</name>
</gene>
<comment type="caution">
    <text evidence="1">The sequence shown here is derived from an EMBL/GenBank/DDBJ whole genome shotgun (WGS) entry which is preliminary data.</text>
</comment>
<organism evidence="1 2">
    <name type="scientific">Diplodia intermedia</name>
    <dbReference type="NCBI Taxonomy" id="856260"/>
    <lineage>
        <taxon>Eukaryota</taxon>
        <taxon>Fungi</taxon>
        <taxon>Dikarya</taxon>
        <taxon>Ascomycota</taxon>
        <taxon>Pezizomycotina</taxon>
        <taxon>Dothideomycetes</taxon>
        <taxon>Dothideomycetes incertae sedis</taxon>
        <taxon>Botryosphaeriales</taxon>
        <taxon>Botryosphaeriaceae</taxon>
        <taxon>Diplodia</taxon>
    </lineage>
</organism>
<sequence>MNACEPYQQYYEHLLARCRQLAEHLWPSRACFPRIVPSGPAAARVYTAVLFVYGRGRPFSAEGSAAASPLDALLDLRRRLNLAVAELRRNPDVNRIDVVRRG</sequence>
<dbReference type="EMBL" id="JAKEKT020000086">
    <property type="protein sequence ID" value="KAL1637674.1"/>
    <property type="molecule type" value="Genomic_DNA"/>
</dbReference>
<name>A0ABR3TE12_9PEZI</name>
<protein>
    <submittedName>
        <fullName evidence="1">Uncharacterized protein</fullName>
    </submittedName>
</protein>
<evidence type="ECO:0000313" key="2">
    <source>
        <dbReference type="Proteomes" id="UP001521184"/>
    </source>
</evidence>
<evidence type="ECO:0000313" key="1">
    <source>
        <dbReference type="EMBL" id="KAL1637674.1"/>
    </source>
</evidence>
<proteinExistence type="predicted"/>